<accession>A0ABV1W0Y5</accession>
<name>A0ABV1W0Y5_9ACTN</name>
<dbReference type="Proteomes" id="UP001458415">
    <property type="component" value="Unassembled WGS sequence"/>
</dbReference>
<evidence type="ECO:0000256" key="1">
    <source>
        <dbReference type="SAM" id="MobiDB-lite"/>
    </source>
</evidence>
<organism evidence="2 3">
    <name type="scientific">Streptomyces carpinensis</name>
    <dbReference type="NCBI Taxonomy" id="66369"/>
    <lineage>
        <taxon>Bacteria</taxon>
        <taxon>Bacillati</taxon>
        <taxon>Actinomycetota</taxon>
        <taxon>Actinomycetes</taxon>
        <taxon>Kitasatosporales</taxon>
        <taxon>Streptomycetaceae</taxon>
        <taxon>Streptomyces</taxon>
    </lineage>
</organism>
<sequence length="108" mass="11012">ATGFGAVLASAGTAPDVPEPVVNGVDPQRATTFPDAQATSGDLTDPAYQEARRRAPADARAGVDNALAANRLDAIFTPARGGAAVLRKRLRTGHHAVSSPASLPTLRS</sequence>
<feature type="region of interest" description="Disordered" evidence="1">
    <location>
        <begin position="1"/>
        <end position="58"/>
    </location>
</feature>
<protein>
    <submittedName>
        <fullName evidence="2">Uncharacterized protein</fullName>
    </submittedName>
</protein>
<keyword evidence="3" id="KW-1185">Reference proteome</keyword>
<gene>
    <name evidence="2" type="ORF">ABT317_09835</name>
</gene>
<evidence type="ECO:0000313" key="3">
    <source>
        <dbReference type="Proteomes" id="UP001458415"/>
    </source>
</evidence>
<comment type="caution">
    <text evidence="2">The sequence shown here is derived from an EMBL/GenBank/DDBJ whole genome shotgun (WGS) entry which is preliminary data.</text>
</comment>
<dbReference type="EMBL" id="JBEPCU010000111">
    <property type="protein sequence ID" value="MER6977302.1"/>
    <property type="molecule type" value="Genomic_DNA"/>
</dbReference>
<proteinExistence type="predicted"/>
<feature type="non-terminal residue" evidence="2">
    <location>
        <position position="1"/>
    </location>
</feature>
<reference evidence="2 3" key="1">
    <citation type="submission" date="2024-06" db="EMBL/GenBank/DDBJ databases">
        <title>The Natural Products Discovery Center: Release of the First 8490 Sequenced Strains for Exploring Actinobacteria Biosynthetic Diversity.</title>
        <authorList>
            <person name="Kalkreuter E."/>
            <person name="Kautsar S.A."/>
            <person name="Yang D."/>
            <person name="Bader C.D."/>
            <person name="Teijaro C.N."/>
            <person name="Fluegel L."/>
            <person name="Davis C.M."/>
            <person name="Simpson J.R."/>
            <person name="Lauterbach L."/>
            <person name="Steele A.D."/>
            <person name="Gui C."/>
            <person name="Meng S."/>
            <person name="Li G."/>
            <person name="Viehrig K."/>
            <person name="Ye F."/>
            <person name="Su P."/>
            <person name="Kiefer A.F."/>
            <person name="Nichols A."/>
            <person name="Cepeda A.J."/>
            <person name="Yan W."/>
            <person name="Fan B."/>
            <person name="Jiang Y."/>
            <person name="Adhikari A."/>
            <person name="Zheng C.-J."/>
            <person name="Schuster L."/>
            <person name="Cowan T.M."/>
            <person name="Smanski M.J."/>
            <person name="Chevrette M.G."/>
            <person name="De Carvalho L.P.S."/>
            <person name="Shen B."/>
        </authorList>
    </citation>
    <scope>NUCLEOTIDE SEQUENCE [LARGE SCALE GENOMIC DNA]</scope>
    <source>
        <strain evidence="2 3">NPDC000634</strain>
    </source>
</reference>
<evidence type="ECO:0000313" key="2">
    <source>
        <dbReference type="EMBL" id="MER6977302.1"/>
    </source>
</evidence>